<accession>A0ABU0LDC2</accession>
<keyword evidence="2" id="KW-1185">Reference proteome</keyword>
<sequence>MSFMERLAADSAFGWPRRLAGPEHRQIELYTKRKALSFLPDPPPPELPLAPIAAVCRAAFLVDAVLSARHPGAPGRTSWQRYLDLPKASRTDKIVAELYRIVRIARTVAFHPQGHVEMRDAIVRFNGAIDRVALSLEITVAGLDLIEAMTAYWLAAAESPYPEAYVEAMLAEYFFDIVAEIKRFADEDRILYQFRRASSFNRHFRLDCDNPKSSVADGALAFEIPPAHRDAARYPIDFFLVHDQTLHIIPVEATREGRIALAELPRWRARTPDDLSLPAAFRPRFAREVMVVGQPMT</sequence>
<evidence type="ECO:0000313" key="2">
    <source>
        <dbReference type="Proteomes" id="UP001241747"/>
    </source>
</evidence>
<reference evidence="1 2" key="1">
    <citation type="submission" date="2023-07" db="EMBL/GenBank/DDBJ databases">
        <title>Genomic Encyclopedia of Type Strains, Phase IV (KMG-IV): sequencing the most valuable type-strain genomes for metagenomic binning, comparative biology and taxonomic classification.</title>
        <authorList>
            <person name="Goeker M."/>
        </authorList>
    </citation>
    <scope>NUCLEOTIDE SEQUENCE [LARGE SCALE GENOMIC DNA]</scope>
    <source>
        <strain evidence="1 2">DSM 3770</strain>
    </source>
</reference>
<dbReference type="Proteomes" id="UP001241747">
    <property type="component" value="Unassembled WGS sequence"/>
</dbReference>
<evidence type="ECO:0000313" key="1">
    <source>
        <dbReference type="EMBL" id="MDQ0505136.1"/>
    </source>
</evidence>
<protein>
    <recommendedName>
        <fullName evidence="3">DUF4238 domain-containing protein</fullName>
    </recommendedName>
</protein>
<dbReference type="EMBL" id="JAUSVY010000003">
    <property type="protein sequence ID" value="MDQ0505136.1"/>
    <property type="molecule type" value="Genomic_DNA"/>
</dbReference>
<proteinExistence type="predicted"/>
<dbReference type="RefSeq" id="WP_237345635.1">
    <property type="nucleotide sequence ID" value="NZ_JABWGX010000011.1"/>
</dbReference>
<comment type="caution">
    <text evidence="1">The sequence shown here is derived from an EMBL/GenBank/DDBJ whole genome shotgun (WGS) entry which is preliminary data.</text>
</comment>
<gene>
    <name evidence="1" type="ORF">QOZ94_001918</name>
</gene>
<organism evidence="1 2">
    <name type="scientific">Xanthobacter agilis</name>
    <dbReference type="NCBI Taxonomy" id="47492"/>
    <lineage>
        <taxon>Bacteria</taxon>
        <taxon>Pseudomonadati</taxon>
        <taxon>Pseudomonadota</taxon>
        <taxon>Alphaproteobacteria</taxon>
        <taxon>Hyphomicrobiales</taxon>
        <taxon>Xanthobacteraceae</taxon>
        <taxon>Xanthobacter</taxon>
    </lineage>
</organism>
<name>A0ABU0LDC2_XANAG</name>
<evidence type="ECO:0008006" key="3">
    <source>
        <dbReference type="Google" id="ProtNLM"/>
    </source>
</evidence>